<feature type="compositionally biased region" description="Polar residues" evidence="1">
    <location>
        <begin position="22"/>
        <end position="31"/>
    </location>
</feature>
<name>A0A545VJ92_9HYPO</name>
<feature type="compositionally biased region" description="Basic residues" evidence="1">
    <location>
        <begin position="220"/>
        <end position="230"/>
    </location>
</feature>
<protein>
    <recommendedName>
        <fullName evidence="4">Chromo domain-containing protein</fullName>
    </recommendedName>
</protein>
<feature type="region of interest" description="Disordered" evidence="1">
    <location>
        <begin position="201"/>
        <end position="236"/>
    </location>
</feature>
<evidence type="ECO:0000313" key="3">
    <source>
        <dbReference type="Proteomes" id="UP000315783"/>
    </source>
</evidence>
<sequence>MSPTPSPSSSKTTFNRARHGLVSQSGPSNTIPLRLNAFECGNNRKDEEESLGDSEPSPISSEPACEEQAAPSSPGEAPSEQALPEMLQCTGYEWETDTHVLWLLIKPADANEPPLHIREAHVHHGRPRWLLQHWKNNERPVNPNHSELFEPLRIVRAQEREGTPGFRVQFVGFDASKKNLGWLSEDDIAQCALGLLDEYQAQPDVSETKRTRTVGQAGASRRRPGRARRPRNPDAP</sequence>
<evidence type="ECO:0000313" key="2">
    <source>
        <dbReference type="EMBL" id="TQV90269.1"/>
    </source>
</evidence>
<keyword evidence="3" id="KW-1185">Reference proteome</keyword>
<comment type="caution">
    <text evidence="2">The sequence shown here is derived from an EMBL/GenBank/DDBJ whole genome shotgun (WGS) entry which is preliminary data.</text>
</comment>
<feature type="region of interest" description="Disordered" evidence="1">
    <location>
        <begin position="1"/>
        <end position="80"/>
    </location>
</feature>
<proteinExistence type="predicted"/>
<dbReference type="Proteomes" id="UP000315783">
    <property type="component" value="Unassembled WGS sequence"/>
</dbReference>
<gene>
    <name evidence="2" type="ORF">IF1G_11028</name>
</gene>
<reference evidence="2 3" key="1">
    <citation type="journal article" date="2019" name="Appl. Microbiol. Biotechnol.">
        <title>Genome sequence of Isaria javanica and comparative genome analysis insights into family S53 peptidase evolution in fungal entomopathogens.</title>
        <authorList>
            <person name="Lin R."/>
            <person name="Zhang X."/>
            <person name="Xin B."/>
            <person name="Zou M."/>
            <person name="Gao Y."/>
            <person name="Qin F."/>
            <person name="Hu Q."/>
            <person name="Xie B."/>
            <person name="Cheng X."/>
        </authorList>
    </citation>
    <scope>NUCLEOTIDE SEQUENCE [LARGE SCALE GENOMIC DNA]</scope>
    <source>
        <strain evidence="2 3">IJ1G</strain>
    </source>
</reference>
<dbReference type="EMBL" id="SPUK01000029">
    <property type="protein sequence ID" value="TQV90269.1"/>
    <property type="molecule type" value="Genomic_DNA"/>
</dbReference>
<organism evidence="2 3">
    <name type="scientific">Cordyceps javanica</name>
    <dbReference type="NCBI Taxonomy" id="43265"/>
    <lineage>
        <taxon>Eukaryota</taxon>
        <taxon>Fungi</taxon>
        <taxon>Dikarya</taxon>
        <taxon>Ascomycota</taxon>
        <taxon>Pezizomycotina</taxon>
        <taxon>Sordariomycetes</taxon>
        <taxon>Hypocreomycetidae</taxon>
        <taxon>Hypocreales</taxon>
        <taxon>Cordycipitaceae</taxon>
        <taxon>Cordyceps</taxon>
    </lineage>
</organism>
<evidence type="ECO:0000256" key="1">
    <source>
        <dbReference type="SAM" id="MobiDB-lite"/>
    </source>
</evidence>
<evidence type="ECO:0008006" key="4">
    <source>
        <dbReference type="Google" id="ProtNLM"/>
    </source>
</evidence>
<dbReference type="AlphaFoldDB" id="A0A545VJ92"/>
<accession>A0A545VJ92</accession>